<feature type="domain" description="MAM" evidence="4">
    <location>
        <begin position="5"/>
        <end position="161"/>
    </location>
</feature>
<feature type="disulfide bond" evidence="2">
    <location>
        <begin position="1190"/>
        <end position="1202"/>
    </location>
</feature>
<feature type="domain" description="MAM" evidence="4">
    <location>
        <begin position="1002"/>
        <end position="1142"/>
    </location>
</feature>
<dbReference type="CDD" id="cd00037">
    <property type="entry name" value="CLECT"/>
    <property type="match status" value="1"/>
</dbReference>
<feature type="disulfide bond" evidence="2">
    <location>
        <begin position="1209"/>
        <end position="1224"/>
    </location>
</feature>
<dbReference type="SUPFAM" id="SSF49899">
    <property type="entry name" value="Concanavalin A-like lectins/glucanases"/>
    <property type="match status" value="3"/>
</dbReference>
<comment type="caution">
    <text evidence="2">Lacks conserved residue(s) required for the propagation of feature annotation.</text>
</comment>
<dbReference type="Gene3D" id="4.10.400.10">
    <property type="entry name" value="Low-density Lipoprotein Receptor"/>
    <property type="match status" value="3"/>
</dbReference>
<dbReference type="PRINTS" id="PR00261">
    <property type="entry name" value="LDLRECEPTOR"/>
</dbReference>
<feature type="disulfide bond" evidence="2">
    <location>
        <begin position="1197"/>
        <end position="1215"/>
    </location>
</feature>
<dbReference type="InterPro" id="IPR000998">
    <property type="entry name" value="MAM_dom"/>
</dbReference>
<dbReference type="SUPFAM" id="SSF49785">
    <property type="entry name" value="Galactose-binding domain-like"/>
    <property type="match status" value="1"/>
</dbReference>
<dbReference type="SUPFAM" id="SSF56436">
    <property type="entry name" value="C-type lectin-like"/>
    <property type="match status" value="2"/>
</dbReference>
<feature type="domain" description="C-type lectin" evidence="3">
    <location>
        <begin position="302"/>
        <end position="429"/>
    </location>
</feature>
<dbReference type="Gene3D" id="3.10.100.10">
    <property type="entry name" value="Mannose-Binding Protein A, subunit A"/>
    <property type="match status" value="2"/>
</dbReference>
<proteinExistence type="predicted"/>
<gene>
    <name evidence="6" type="ORF">OS493_023716</name>
</gene>
<comment type="caution">
    <text evidence="6">The sequence shown here is derived from an EMBL/GenBank/DDBJ whole genome shotgun (WGS) entry which is preliminary data.</text>
</comment>
<dbReference type="InterPro" id="IPR002172">
    <property type="entry name" value="LDrepeatLR_classA_rpt"/>
</dbReference>
<protein>
    <submittedName>
        <fullName evidence="6">Uncharacterized protein</fullName>
    </submittedName>
</protein>
<dbReference type="PANTHER" id="PTHR23282:SF101">
    <property type="entry name" value="MAM DOMAIN-CONTAINING PROTEIN"/>
    <property type="match status" value="1"/>
</dbReference>
<dbReference type="SMART" id="SM00034">
    <property type="entry name" value="CLECT"/>
    <property type="match status" value="2"/>
</dbReference>
<dbReference type="CDD" id="cd06263">
    <property type="entry name" value="MAM"/>
    <property type="match status" value="2"/>
</dbReference>
<dbReference type="Pfam" id="PF00057">
    <property type="entry name" value="Ldl_recept_a"/>
    <property type="match status" value="3"/>
</dbReference>
<dbReference type="Pfam" id="PF00059">
    <property type="entry name" value="Lectin_C"/>
    <property type="match status" value="2"/>
</dbReference>
<evidence type="ECO:0000259" key="5">
    <source>
        <dbReference type="PROSITE" id="PS51820"/>
    </source>
</evidence>
<evidence type="ECO:0000313" key="7">
    <source>
        <dbReference type="Proteomes" id="UP001163046"/>
    </source>
</evidence>
<feature type="disulfide bond" evidence="2">
    <location>
        <begin position="1235"/>
        <end position="1253"/>
    </location>
</feature>
<sequence>MFRESDCDFENSTFCGWENDKTGISKFNWIIWSGITPSRATGPQSDVSGNGKYAYMEATGRQHGDKVRLISPTMQGPKCLSIMYHMYGGNMGSLIIYTKTNSNETVEWIKTGNHPNQWFEAAIFINSSVDYQIVVEGIRGFSFSSDIAIDNIKFTDGICQRLVTQTLHAFMKADVVDFKLDRRPAHSGWLYQFTLQALQTRNSSTDVMYFIYPADTLYCAKSVTRQLSLNDLHCFPFDFLYSPTILQEGNRKVLLINRGVKLSYGIALDDYHACCDQPTKEHFFSNVSFREPGSCPPGWRRFEDSCFQVNLLRAKNWGDARLTCQSLGGRLAVFQNGVSPKKITKFIADYTEERIHFFVGAYAASDGRWITVKNEELSSNSSLWGPYEPSGDGWCGDLIFGQKWDQNWRGKGWRINDEPCLSKQAFVCQMEKHDSGASCEDGWFEVEKICFRIYGNHTYLTWDKGRDRCLQQGGDLAIVDSEIKRQTISRYLTKIDKLFPDVNIQAYIGIRKLGIWQWIGGRSSSGNIWHRGYPHVLVSGECAALVKGFVEWKLFQTSCFYLNSFVCETHERNYISGLPTSHSSQAGTIGKSFHVVDGNIASCFTIKGPIGQRRWWSVTLKSKAFVYKIWIINRPDCCLSELPKLQVILRNYGNSAIIADCEVYNWKAEQRRLLMCEPSIMATNITLLADEADSFTLCEVLITATDNKTTAHGVRQEVWYKIPSGSIASLRADKRFPGNPDVVKILQNFDAPYNFHTNYGQRLTAYLQVPVSGNYTFYVACDDVCELWLYSPQVNKLASGNDDEETGKIILAKITQGYLTDHNQWEKFPSFQTSREIWLSKCQFYFFETLMKQSGSRDCVSVGMKLPNGTYERPIDRAHLFWVRPGVGYVDFQINSTANIVDIKTGEKLVIQATYKYCCRGSYCSGCPISELYLMFAEEKSLVHTGLKLDCHEHNFNTTVKTVLQEGIYAINVLYELEEGVSYLPGINRQIGIVNVKAIEIEGCNFTSDLCSWSNKDQGWKLSLESELGKGILTYVEDRPAALESPWIVATSIYQKIGLCLTFSYLLPSYYGVSLSVILVTTSNSSIWSLSGYQGNAWLNGKVPFITNEDFKVVIVAKGKHPHNLYNVAVDDISISTKSCERSPPHSVPGFTCVDKNSFQCDNGQCVNKELVCDGDSACVDNSDEKNCKCFTTQFVCPSGECLHENKLCDSRKDCWDNSDESRCEISCSEYSFSCTGGGCVSWSLTCDGEKNCEDGTDEPSICEYSNCSLLNLSCVRPNHTDITKSHLCDGNRVKCDFQDGLCGLKHGSEVHWSIGSGSTPTQNTGPDYDHSTFLPSGKYIFLEASDYKTAEAAVLTSSVITGGKATCVQFWYHMKGQDIGSLNVFMQTNESRRLVWSQTGDRGVNWLFGQVGLRDGFKSYMVVLEGVVGNGIRGDIAVDDLFFIDEEECQNIPDACSNKIIVPGSPAVPGR</sequence>
<evidence type="ECO:0000256" key="1">
    <source>
        <dbReference type="ARBA" id="ARBA00023157"/>
    </source>
</evidence>
<dbReference type="PROSITE" id="PS00740">
    <property type="entry name" value="MAM_1"/>
    <property type="match status" value="1"/>
</dbReference>
<feature type="domain" description="PA14" evidence="5">
    <location>
        <begin position="709"/>
        <end position="879"/>
    </location>
</feature>
<dbReference type="PROSITE" id="PS50041">
    <property type="entry name" value="C_TYPE_LECTIN_2"/>
    <property type="match status" value="2"/>
</dbReference>
<keyword evidence="1 2" id="KW-1015">Disulfide bond</keyword>
<dbReference type="CDD" id="cd00112">
    <property type="entry name" value="LDLa"/>
    <property type="match status" value="3"/>
</dbReference>
<dbReference type="PROSITE" id="PS01209">
    <property type="entry name" value="LDLRA_1"/>
    <property type="match status" value="1"/>
</dbReference>
<dbReference type="GO" id="GO:0016020">
    <property type="term" value="C:membrane"/>
    <property type="evidence" value="ECO:0007669"/>
    <property type="project" value="InterPro"/>
</dbReference>
<dbReference type="PROSITE" id="PS51820">
    <property type="entry name" value="PA14"/>
    <property type="match status" value="1"/>
</dbReference>
<dbReference type="OrthoDB" id="5968105at2759"/>
<evidence type="ECO:0000313" key="6">
    <source>
        <dbReference type="EMBL" id="KAJ7371685.1"/>
    </source>
</evidence>
<accession>A0A9X0CQ96</accession>
<dbReference type="PANTHER" id="PTHR23282">
    <property type="entry name" value="APICAL ENDOSOMAL GLYCOPROTEIN PRECURSOR"/>
    <property type="match status" value="1"/>
</dbReference>
<reference evidence="6" key="1">
    <citation type="submission" date="2023-01" db="EMBL/GenBank/DDBJ databases">
        <title>Genome assembly of the deep-sea coral Lophelia pertusa.</title>
        <authorList>
            <person name="Herrera S."/>
            <person name="Cordes E."/>
        </authorList>
    </citation>
    <scope>NUCLEOTIDE SEQUENCE</scope>
    <source>
        <strain evidence="6">USNM1676648</strain>
        <tissue evidence="6">Polyp</tissue>
    </source>
</reference>
<dbReference type="InterPro" id="IPR051560">
    <property type="entry name" value="MAM_domain-containing"/>
</dbReference>
<organism evidence="6 7">
    <name type="scientific">Desmophyllum pertusum</name>
    <dbReference type="NCBI Taxonomy" id="174260"/>
    <lineage>
        <taxon>Eukaryota</taxon>
        <taxon>Metazoa</taxon>
        <taxon>Cnidaria</taxon>
        <taxon>Anthozoa</taxon>
        <taxon>Hexacorallia</taxon>
        <taxon>Scleractinia</taxon>
        <taxon>Caryophylliina</taxon>
        <taxon>Caryophylliidae</taxon>
        <taxon>Desmophyllum</taxon>
    </lineage>
</organism>
<evidence type="ECO:0000259" key="4">
    <source>
        <dbReference type="PROSITE" id="PS50060"/>
    </source>
</evidence>
<feature type="disulfide bond" evidence="2">
    <location>
        <begin position="1161"/>
        <end position="1179"/>
    </location>
</feature>
<feature type="domain" description="MAM" evidence="4">
    <location>
        <begin position="1294"/>
        <end position="1452"/>
    </location>
</feature>
<dbReference type="InterPro" id="IPR013320">
    <property type="entry name" value="ConA-like_dom_sf"/>
</dbReference>
<keyword evidence="7" id="KW-1185">Reference proteome</keyword>
<dbReference type="InterPro" id="IPR023415">
    <property type="entry name" value="LDLR_class-A_CS"/>
</dbReference>
<dbReference type="SMART" id="SM00192">
    <property type="entry name" value="LDLa"/>
    <property type="match status" value="3"/>
</dbReference>
<dbReference type="Gene3D" id="2.60.120.260">
    <property type="entry name" value="Galactose-binding domain-like"/>
    <property type="match status" value="1"/>
</dbReference>
<dbReference type="Gene3D" id="2.60.120.200">
    <property type="match status" value="3"/>
</dbReference>
<dbReference type="InterPro" id="IPR001304">
    <property type="entry name" value="C-type_lectin-like"/>
</dbReference>
<dbReference type="Pfam" id="PF00629">
    <property type="entry name" value="MAM"/>
    <property type="match status" value="3"/>
</dbReference>
<dbReference type="EMBL" id="MU826843">
    <property type="protein sequence ID" value="KAJ7371685.1"/>
    <property type="molecule type" value="Genomic_DNA"/>
</dbReference>
<dbReference type="SMART" id="SM00137">
    <property type="entry name" value="MAM"/>
    <property type="match status" value="3"/>
</dbReference>
<dbReference type="Proteomes" id="UP001163046">
    <property type="component" value="Unassembled WGS sequence"/>
</dbReference>
<dbReference type="PROSITE" id="PS50060">
    <property type="entry name" value="MAM_2"/>
    <property type="match status" value="3"/>
</dbReference>
<dbReference type="InterPro" id="IPR008979">
    <property type="entry name" value="Galactose-bd-like_sf"/>
</dbReference>
<dbReference type="SUPFAM" id="SSF57424">
    <property type="entry name" value="LDL receptor-like module"/>
    <property type="match status" value="3"/>
</dbReference>
<dbReference type="InterPro" id="IPR036055">
    <property type="entry name" value="LDL_receptor-like_sf"/>
</dbReference>
<feature type="disulfide bond" evidence="2">
    <location>
        <begin position="1173"/>
        <end position="1188"/>
    </location>
</feature>
<evidence type="ECO:0000256" key="2">
    <source>
        <dbReference type="PROSITE-ProRule" id="PRU00124"/>
    </source>
</evidence>
<dbReference type="PROSITE" id="PS50068">
    <property type="entry name" value="LDLRA_2"/>
    <property type="match status" value="3"/>
</dbReference>
<dbReference type="InterPro" id="IPR037524">
    <property type="entry name" value="PA14/GLEYA"/>
</dbReference>
<evidence type="ECO:0000259" key="3">
    <source>
        <dbReference type="PROSITE" id="PS50041"/>
    </source>
</evidence>
<feature type="domain" description="C-type lectin" evidence="3">
    <location>
        <begin position="446"/>
        <end position="568"/>
    </location>
</feature>
<dbReference type="InterPro" id="IPR016186">
    <property type="entry name" value="C-type_lectin-like/link_sf"/>
</dbReference>
<name>A0A9X0CQ96_9CNID</name>
<feature type="disulfide bond" evidence="2">
    <location>
        <begin position="1228"/>
        <end position="1240"/>
    </location>
</feature>
<dbReference type="InterPro" id="IPR016187">
    <property type="entry name" value="CTDL_fold"/>
</dbReference>